<feature type="region of interest" description="Disordered" evidence="1">
    <location>
        <begin position="228"/>
        <end position="411"/>
    </location>
</feature>
<feature type="compositionally biased region" description="Pro residues" evidence="1">
    <location>
        <begin position="228"/>
        <end position="304"/>
    </location>
</feature>
<feature type="compositionally biased region" description="Basic residues" evidence="1">
    <location>
        <begin position="336"/>
        <end position="350"/>
    </location>
</feature>
<dbReference type="InterPro" id="IPR024616">
    <property type="entry name" value="Pherophorin"/>
</dbReference>
<dbReference type="EMBL" id="BEGY01000157">
    <property type="protein sequence ID" value="GAX85239.1"/>
    <property type="molecule type" value="Genomic_DNA"/>
</dbReference>
<feature type="domain" description="Pherophorin" evidence="2">
    <location>
        <begin position="31"/>
        <end position="201"/>
    </location>
</feature>
<feature type="compositionally biased region" description="Basic residues" evidence="1">
    <location>
        <begin position="375"/>
        <end position="396"/>
    </location>
</feature>
<feature type="compositionally biased region" description="Polar residues" evidence="1">
    <location>
        <begin position="364"/>
        <end position="374"/>
    </location>
</feature>
<evidence type="ECO:0000256" key="1">
    <source>
        <dbReference type="SAM" id="MobiDB-lite"/>
    </source>
</evidence>
<feature type="compositionally biased region" description="Pro residues" evidence="1">
    <location>
        <begin position="311"/>
        <end position="324"/>
    </location>
</feature>
<dbReference type="Pfam" id="PF12499">
    <property type="entry name" value="DUF3707"/>
    <property type="match status" value="1"/>
</dbReference>
<dbReference type="OrthoDB" id="534990at2759"/>
<evidence type="ECO:0000313" key="3">
    <source>
        <dbReference type="EMBL" id="GAX85239.1"/>
    </source>
</evidence>
<dbReference type="Proteomes" id="UP000232323">
    <property type="component" value="Unassembled WGS sequence"/>
</dbReference>
<dbReference type="PRINTS" id="PR01217">
    <property type="entry name" value="PRICHEXTENSN"/>
</dbReference>
<evidence type="ECO:0000259" key="2">
    <source>
        <dbReference type="Pfam" id="PF12499"/>
    </source>
</evidence>
<keyword evidence="4" id="KW-1185">Reference proteome</keyword>
<dbReference type="AlphaFoldDB" id="A0A250XQK6"/>
<comment type="caution">
    <text evidence="3">The sequence shown here is derived from an EMBL/GenBank/DDBJ whole genome shotgun (WGS) entry which is preliminary data.</text>
</comment>
<name>A0A250XQK6_9CHLO</name>
<accession>A0A250XQK6</accession>
<feature type="compositionally biased region" description="Pro residues" evidence="1">
    <location>
        <begin position="351"/>
        <end position="363"/>
    </location>
</feature>
<proteinExistence type="predicted"/>
<evidence type="ECO:0000313" key="4">
    <source>
        <dbReference type="Proteomes" id="UP000232323"/>
    </source>
</evidence>
<protein>
    <recommendedName>
        <fullName evidence="2">Pherophorin domain-containing protein</fullName>
    </recommendedName>
</protein>
<gene>
    <name evidence="3" type="ORF">CEUSTIGMA_g12659.t1</name>
</gene>
<reference evidence="3 4" key="1">
    <citation type="submission" date="2017-08" db="EMBL/GenBank/DDBJ databases">
        <title>Acidophilic green algal genome provides insights into adaptation to an acidic environment.</title>
        <authorList>
            <person name="Hirooka S."/>
            <person name="Hirose Y."/>
            <person name="Kanesaki Y."/>
            <person name="Higuchi S."/>
            <person name="Fujiwara T."/>
            <person name="Onuma R."/>
            <person name="Era A."/>
            <person name="Ohbayashi R."/>
            <person name="Uzuka A."/>
            <person name="Nozaki H."/>
            <person name="Yoshikawa H."/>
            <person name="Miyagishima S.Y."/>
        </authorList>
    </citation>
    <scope>NUCLEOTIDE SEQUENCE [LARGE SCALE GENOMIC DNA]</scope>
    <source>
        <strain evidence="3 4">NIES-2499</strain>
    </source>
</reference>
<organism evidence="3 4">
    <name type="scientific">Chlamydomonas eustigma</name>
    <dbReference type="NCBI Taxonomy" id="1157962"/>
    <lineage>
        <taxon>Eukaryota</taxon>
        <taxon>Viridiplantae</taxon>
        <taxon>Chlorophyta</taxon>
        <taxon>core chlorophytes</taxon>
        <taxon>Chlorophyceae</taxon>
        <taxon>CS clade</taxon>
        <taxon>Chlamydomonadales</taxon>
        <taxon>Chlamydomonadaceae</taxon>
        <taxon>Chlamydomonas</taxon>
    </lineage>
</organism>
<sequence length="411" mass="44184">MSRQYLCCFFILSFYGYSRFALANYLTGTAFPFEGCLQQDSLSLYSAQLISYNLITNSTGQVTGSTSCFQVSVRNQTECRIANGVPTGMNTTHCCDVGFNKFKFYPNQNCRGAARSATAQEPGGLPYSIPFTYQTMPASPVDQWVWKLTNLQKNPTTAQGLILCMTFGDPCPTMQDWSYNPNVMEFGLYNEKGSAAYECCPAGKLNVPLCSFGLNNYTNAATVCQPPSPMTASPPPPLPPPPSPPPQPPPPSPPPLPPPPSPPPQPPPSSPPPQPPPPSPLKASPPSPRPLPPSPQSEPPPPNPISHEPPHPPPSPPVLPPPYPSSTSPHPVHSPPPHKKSPPHHKKKPHPPPALLRPHPPPTNHSQSPVNSSPHGKKKSPAHKQMKKPPPKKNISKKPPLAQSSPPSPSS</sequence>